<name>M4F7B7_BRACM</name>
<reference evidence="13" key="3">
    <citation type="submission" date="2023-03" db="UniProtKB">
        <authorList>
            <consortium name="EnsemblPlants"/>
        </authorList>
    </citation>
    <scope>IDENTIFICATION</scope>
    <source>
        <strain evidence="13">cv. Chiifu-401-42</strain>
    </source>
</reference>
<dbReference type="Pfam" id="PF08263">
    <property type="entry name" value="LRRNT_2"/>
    <property type="match status" value="2"/>
</dbReference>
<dbReference type="PROSITE" id="PS00108">
    <property type="entry name" value="PROTEIN_KINASE_ST"/>
    <property type="match status" value="1"/>
</dbReference>
<dbReference type="GO" id="GO:0005524">
    <property type="term" value="F:ATP binding"/>
    <property type="evidence" value="ECO:0007669"/>
    <property type="project" value="InterPro"/>
</dbReference>
<dbReference type="HOGENOM" id="CLU_000288_114_6_1"/>
<protein>
    <recommendedName>
        <fullName evidence="12">Protein kinase domain-containing protein</fullName>
    </recommendedName>
</protein>
<evidence type="ECO:0000256" key="9">
    <source>
        <dbReference type="ARBA" id="ARBA00023170"/>
    </source>
</evidence>
<dbReference type="InterPro" id="IPR008271">
    <property type="entry name" value="Ser/Thr_kinase_AS"/>
</dbReference>
<dbReference type="InterPro" id="IPR013210">
    <property type="entry name" value="LRR_N_plant-typ"/>
</dbReference>
<dbReference type="GO" id="GO:0010928">
    <property type="term" value="P:regulation of auxin mediated signaling pathway"/>
    <property type="evidence" value="ECO:0000318"/>
    <property type="project" value="GO_Central"/>
</dbReference>
<evidence type="ECO:0000256" key="5">
    <source>
        <dbReference type="ARBA" id="ARBA00022729"/>
    </source>
</evidence>
<evidence type="ECO:0000256" key="4">
    <source>
        <dbReference type="ARBA" id="ARBA00022692"/>
    </source>
</evidence>
<keyword evidence="6" id="KW-0677">Repeat</keyword>
<dbReference type="Gene3D" id="3.80.10.10">
    <property type="entry name" value="Ribonuclease Inhibitor"/>
    <property type="match status" value="2"/>
</dbReference>
<dbReference type="GO" id="GO:0016020">
    <property type="term" value="C:membrane"/>
    <property type="evidence" value="ECO:0007669"/>
    <property type="project" value="UniProtKB-SubCell"/>
</dbReference>
<dbReference type="CDD" id="cd14066">
    <property type="entry name" value="STKc_IRAK"/>
    <property type="match status" value="1"/>
</dbReference>
<proteinExistence type="inferred from homology"/>
<dbReference type="InterPro" id="IPR011009">
    <property type="entry name" value="Kinase-like_dom_sf"/>
</dbReference>
<evidence type="ECO:0000256" key="6">
    <source>
        <dbReference type="ARBA" id="ARBA00022737"/>
    </source>
</evidence>
<keyword evidence="14" id="KW-1185">Reference proteome</keyword>
<keyword evidence="8 11" id="KW-0472">Membrane</keyword>
<feature type="domain" description="Protein kinase" evidence="12">
    <location>
        <begin position="471"/>
        <end position="752"/>
    </location>
</feature>
<dbReference type="AlphaFoldDB" id="M4F7B7"/>
<dbReference type="STRING" id="51351.M4F7B7"/>
<dbReference type="PROSITE" id="PS50011">
    <property type="entry name" value="PROTEIN_KINASE_DOM"/>
    <property type="match status" value="1"/>
</dbReference>
<evidence type="ECO:0000256" key="7">
    <source>
        <dbReference type="ARBA" id="ARBA00022989"/>
    </source>
</evidence>
<evidence type="ECO:0000256" key="3">
    <source>
        <dbReference type="ARBA" id="ARBA00022614"/>
    </source>
</evidence>
<dbReference type="Gramene" id="Bra036977.1">
    <property type="protein sequence ID" value="Bra036977.1-P"/>
    <property type="gene ID" value="Bra036977"/>
</dbReference>
<evidence type="ECO:0000256" key="1">
    <source>
        <dbReference type="ARBA" id="ARBA00004167"/>
    </source>
</evidence>
<keyword evidence="3" id="KW-0433">Leucine-rich repeat</keyword>
<keyword evidence="5" id="KW-0732">Signal</keyword>
<evidence type="ECO:0000259" key="12">
    <source>
        <dbReference type="PROSITE" id="PS50011"/>
    </source>
</evidence>
<dbReference type="InterPro" id="IPR052422">
    <property type="entry name" value="Auxin_Ser/Thr_Kinase"/>
</dbReference>
<dbReference type="eggNOG" id="ENOG502QPQ4">
    <property type="taxonomic scope" value="Eukaryota"/>
</dbReference>
<keyword evidence="7 11" id="KW-1133">Transmembrane helix</keyword>
<reference evidence="13 14" key="2">
    <citation type="journal article" date="2018" name="Hortic Res">
        <title>Improved Brassica rapa reference genome by single-molecule sequencing and chromosome conformation capture technologies.</title>
        <authorList>
            <person name="Zhang L."/>
            <person name="Cai X."/>
            <person name="Wu J."/>
            <person name="Liu M."/>
            <person name="Grob S."/>
            <person name="Cheng F."/>
            <person name="Liang J."/>
            <person name="Cai C."/>
            <person name="Liu Z."/>
            <person name="Liu B."/>
            <person name="Wang F."/>
            <person name="Li S."/>
            <person name="Liu F."/>
            <person name="Li X."/>
            <person name="Cheng L."/>
            <person name="Yang W."/>
            <person name="Li M.H."/>
            <person name="Grossniklaus U."/>
            <person name="Zheng H."/>
            <person name="Wang X."/>
        </authorList>
    </citation>
    <scope>NUCLEOTIDE SEQUENCE [LARGE SCALE GENOMIC DNA]</scope>
    <source>
        <strain evidence="13 14">cv. Chiifu-401-42</strain>
    </source>
</reference>
<comment type="subcellular location">
    <subcellularLocation>
        <location evidence="1">Membrane</location>
        <topology evidence="1">Single-pass membrane protein</topology>
    </subcellularLocation>
</comment>
<feature type="transmembrane region" description="Helical" evidence="11">
    <location>
        <begin position="381"/>
        <end position="406"/>
    </location>
</feature>
<evidence type="ECO:0000256" key="8">
    <source>
        <dbReference type="ARBA" id="ARBA00023136"/>
    </source>
</evidence>
<dbReference type="InterPro" id="IPR001245">
    <property type="entry name" value="Ser-Thr/Tyr_kinase_cat_dom"/>
</dbReference>
<dbReference type="PANTHER" id="PTHR47986:SF4">
    <property type="entry name" value="PROTEIN KINASE DOMAIN-CONTAINING PROTEIN"/>
    <property type="match status" value="1"/>
</dbReference>
<evidence type="ECO:0000256" key="2">
    <source>
        <dbReference type="ARBA" id="ARBA00008684"/>
    </source>
</evidence>
<evidence type="ECO:0000256" key="11">
    <source>
        <dbReference type="SAM" id="Phobius"/>
    </source>
</evidence>
<dbReference type="GO" id="GO:0007165">
    <property type="term" value="P:signal transduction"/>
    <property type="evidence" value="ECO:0000318"/>
    <property type="project" value="GO_Central"/>
</dbReference>
<evidence type="ECO:0000313" key="14">
    <source>
        <dbReference type="Proteomes" id="UP000011750"/>
    </source>
</evidence>
<keyword evidence="9" id="KW-0675">Receptor</keyword>
<evidence type="ECO:0000256" key="10">
    <source>
        <dbReference type="ARBA" id="ARBA00023180"/>
    </source>
</evidence>
<dbReference type="InterPro" id="IPR000719">
    <property type="entry name" value="Prot_kinase_dom"/>
</dbReference>
<dbReference type="FunFam" id="3.80.10.10:FF:000129">
    <property type="entry name" value="Leucine-rich repeat receptor-like kinase"/>
    <property type="match status" value="2"/>
</dbReference>
<dbReference type="SUPFAM" id="SSF56112">
    <property type="entry name" value="Protein kinase-like (PK-like)"/>
    <property type="match status" value="1"/>
</dbReference>
<dbReference type="Pfam" id="PF00560">
    <property type="entry name" value="LRR_1"/>
    <property type="match status" value="1"/>
</dbReference>
<dbReference type="SUPFAM" id="SSF52058">
    <property type="entry name" value="L domain-like"/>
    <property type="match status" value="1"/>
</dbReference>
<organism evidence="13 14">
    <name type="scientific">Brassica campestris</name>
    <name type="common">Field mustard</name>
    <dbReference type="NCBI Taxonomy" id="3711"/>
    <lineage>
        <taxon>Eukaryota</taxon>
        <taxon>Viridiplantae</taxon>
        <taxon>Streptophyta</taxon>
        <taxon>Embryophyta</taxon>
        <taxon>Tracheophyta</taxon>
        <taxon>Spermatophyta</taxon>
        <taxon>Magnoliopsida</taxon>
        <taxon>eudicotyledons</taxon>
        <taxon>Gunneridae</taxon>
        <taxon>Pentapetalae</taxon>
        <taxon>rosids</taxon>
        <taxon>malvids</taxon>
        <taxon>Brassicales</taxon>
        <taxon>Brassicaceae</taxon>
        <taxon>Brassiceae</taxon>
        <taxon>Brassica</taxon>
    </lineage>
</organism>
<dbReference type="GO" id="GO:0004675">
    <property type="term" value="F:transmembrane receptor protein serine/threonine kinase activity"/>
    <property type="evidence" value="ECO:0000318"/>
    <property type="project" value="GO_Central"/>
</dbReference>
<dbReference type="Gene3D" id="3.30.200.20">
    <property type="entry name" value="Phosphorylase Kinase, domain 1"/>
    <property type="match status" value="1"/>
</dbReference>
<evidence type="ECO:0000313" key="13">
    <source>
        <dbReference type="EnsemblPlants" id="Bra036977.1-P"/>
    </source>
</evidence>
<dbReference type="Proteomes" id="UP000011750">
    <property type="component" value="Chromosome A03"/>
</dbReference>
<dbReference type="InterPro" id="IPR032675">
    <property type="entry name" value="LRR_dom_sf"/>
</dbReference>
<dbReference type="FunFam" id="1.10.510.10:FF:000095">
    <property type="entry name" value="protein STRUBBELIG-RECEPTOR FAMILY 8"/>
    <property type="match status" value="1"/>
</dbReference>
<accession>M4F7B7</accession>
<dbReference type="Gene3D" id="1.10.510.10">
    <property type="entry name" value="Transferase(Phosphotransferase) domain 1"/>
    <property type="match status" value="1"/>
</dbReference>
<sequence length="788" mass="88177">MFVTSPTHLCITLLIQTSSRHVFTPFHLVSLVKTPPGSHTLILRDRPESPFTHEQIFNYPVTLPSSTTRLFWICLCLSVLVNASLEDEGPDYLAMAALRASLHRPDDIDWTSSDYCTWTELDCDNNSRVTGIRLSNKGFAGSLPPELVNLTALRVFEITSNQISGIIPTGFTELQSLQVVALSSNLLQGPTPKFNSMVRVDMSLGTNTFCLDSPGSPCDPIVQTLLSIAGGFNYPLEFAKSWKGNNPCQDWFGITCKEGRIVNFAVQFTQLTGSISPRFGDLDSLQLIDLSYNHLAGTIPVEITKLKELRLLDVSYNQLHGKVPEFKIKNGTPVIYTKGNLEIGTDISPGVPSQGSRANLEIGTDISPGVPSRKGNMNIKILVGSLTASLVVVLLVVAGFIVYLVYKMKKDLVQSSEHIEIEMPEHNEIEMPDHNETEMPEHSEINMAEHNEIIENKAIPMQILRVETNNFGVENLLREGGFGSVYRGTLHDGREIAVKKMNQADFAGKGLKEFESEVTVLTKVYHRTLVSLYGYSIEGNDRLLVYQYMPQGTLSKHLFHWSDHSLRPLDWTTRLSIALDVARAVEYLHTLALHSQSFIHRDLKPPNILLGDDLRAKVSDFGLVTATEEGRESVKTKCRGTPGYMAPEYLDGRVTRKIDVYSFGVILMELITGKKATDLSRAEDDIHITAWFRKMLREEETFSEAIDRNIIANQETQRTIYKVAKLARQCCTRTPEQRPDMAQVVSFLSSLIERWEPSGEIQDFDENTVSSDMRAEWENIVKGSSSMV</sequence>
<keyword evidence="10" id="KW-0325">Glycoprotein</keyword>
<dbReference type="SMART" id="SM00220">
    <property type="entry name" value="S_TKc"/>
    <property type="match status" value="1"/>
</dbReference>
<dbReference type="EnsemblPlants" id="Bra036977.1">
    <property type="protein sequence ID" value="Bra036977.1-P"/>
    <property type="gene ID" value="Bra036977"/>
</dbReference>
<keyword evidence="4 11" id="KW-0812">Transmembrane</keyword>
<dbReference type="InParanoid" id="M4F7B7"/>
<dbReference type="InterPro" id="IPR001611">
    <property type="entry name" value="Leu-rich_rpt"/>
</dbReference>
<comment type="similarity">
    <text evidence="2">Belongs to the protein kinase superfamily. Ser/Thr protein kinase family.</text>
</comment>
<dbReference type="PANTHER" id="PTHR47986">
    <property type="entry name" value="OSJNBA0070M12.3 PROTEIN"/>
    <property type="match status" value="1"/>
</dbReference>
<reference evidence="13 14" key="1">
    <citation type="journal article" date="2011" name="Nat. Genet.">
        <title>The genome of the mesopolyploid crop species Brassica rapa.</title>
        <authorList>
            <consortium name="Brassica rapa Genome Sequencing Project Consortium"/>
            <person name="Wang X."/>
            <person name="Wang H."/>
            <person name="Wang J."/>
            <person name="Sun R."/>
            <person name="Wu J."/>
            <person name="Liu S."/>
            <person name="Bai Y."/>
            <person name="Mun J.H."/>
            <person name="Bancroft I."/>
            <person name="Cheng F."/>
            <person name="Huang S."/>
            <person name="Li X."/>
            <person name="Hua W."/>
            <person name="Wang J."/>
            <person name="Wang X."/>
            <person name="Freeling M."/>
            <person name="Pires J.C."/>
            <person name="Paterson A.H."/>
            <person name="Chalhoub B."/>
            <person name="Wang B."/>
            <person name="Hayward A."/>
            <person name="Sharpe A.G."/>
            <person name="Park B.S."/>
            <person name="Weisshaar B."/>
            <person name="Liu B."/>
            <person name="Li B."/>
            <person name="Liu B."/>
            <person name="Tong C."/>
            <person name="Song C."/>
            <person name="Duran C."/>
            <person name="Peng C."/>
            <person name="Geng C."/>
            <person name="Koh C."/>
            <person name="Lin C."/>
            <person name="Edwards D."/>
            <person name="Mu D."/>
            <person name="Shen D."/>
            <person name="Soumpourou E."/>
            <person name="Li F."/>
            <person name="Fraser F."/>
            <person name="Conant G."/>
            <person name="Lassalle G."/>
            <person name="King G.J."/>
            <person name="Bonnema G."/>
            <person name="Tang H."/>
            <person name="Wang H."/>
            <person name="Belcram H."/>
            <person name="Zhou H."/>
            <person name="Hirakawa H."/>
            <person name="Abe H."/>
            <person name="Guo H."/>
            <person name="Wang H."/>
            <person name="Jin H."/>
            <person name="Parkin I.A."/>
            <person name="Batley J."/>
            <person name="Kim J.S."/>
            <person name="Just J."/>
            <person name="Li J."/>
            <person name="Xu J."/>
            <person name="Deng J."/>
            <person name="Kim J.A."/>
            <person name="Li J."/>
            <person name="Yu J."/>
            <person name="Meng J."/>
            <person name="Wang J."/>
            <person name="Min J."/>
            <person name="Poulain J."/>
            <person name="Wang J."/>
            <person name="Hatakeyama K."/>
            <person name="Wu K."/>
            <person name="Wang L."/>
            <person name="Fang L."/>
            <person name="Trick M."/>
            <person name="Links M.G."/>
            <person name="Zhao M."/>
            <person name="Jin M."/>
            <person name="Ramchiary N."/>
            <person name="Drou N."/>
            <person name="Berkman P.J."/>
            <person name="Cai Q."/>
            <person name="Huang Q."/>
            <person name="Li R."/>
            <person name="Tabata S."/>
            <person name="Cheng S."/>
            <person name="Zhang S."/>
            <person name="Zhang S."/>
            <person name="Huang S."/>
            <person name="Sato S."/>
            <person name="Sun S."/>
            <person name="Kwon S.J."/>
            <person name="Choi S.R."/>
            <person name="Lee T.H."/>
            <person name="Fan W."/>
            <person name="Zhao X."/>
            <person name="Tan X."/>
            <person name="Xu X."/>
            <person name="Wang Y."/>
            <person name="Qiu Y."/>
            <person name="Yin Y."/>
            <person name="Li Y."/>
            <person name="Du Y."/>
            <person name="Liao Y."/>
            <person name="Lim Y."/>
            <person name="Narusaka Y."/>
            <person name="Wang Y."/>
            <person name="Wang Z."/>
            <person name="Li Z."/>
            <person name="Wang Z."/>
            <person name="Xiong Z."/>
            <person name="Zhang Z."/>
        </authorList>
    </citation>
    <scope>NUCLEOTIDE SEQUENCE [LARGE SCALE GENOMIC DNA]</scope>
    <source>
        <strain evidence="13 14">cv. Chiifu-401-42</strain>
    </source>
</reference>
<dbReference type="Pfam" id="PF07714">
    <property type="entry name" value="PK_Tyr_Ser-Thr"/>
    <property type="match status" value="1"/>
</dbReference>